<reference evidence="2 3" key="1">
    <citation type="submission" date="2019-02" db="EMBL/GenBank/DDBJ databases">
        <title>Genome sequencing of the rare red list fungi Dentipellis fragilis.</title>
        <authorList>
            <person name="Buettner E."/>
            <person name="Kellner H."/>
        </authorList>
    </citation>
    <scope>NUCLEOTIDE SEQUENCE [LARGE SCALE GENOMIC DNA]</scope>
    <source>
        <strain evidence="2 3">DSM 105465</strain>
    </source>
</reference>
<gene>
    <name evidence="2" type="ORF">EVG20_g3535</name>
</gene>
<feature type="region of interest" description="Disordered" evidence="1">
    <location>
        <begin position="506"/>
        <end position="563"/>
    </location>
</feature>
<evidence type="ECO:0000313" key="3">
    <source>
        <dbReference type="Proteomes" id="UP000298327"/>
    </source>
</evidence>
<evidence type="ECO:0000313" key="2">
    <source>
        <dbReference type="EMBL" id="TFY68479.1"/>
    </source>
</evidence>
<dbReference type="Proteomes" id="UP000298327">
    <property type="component" value="Unassembled WGS sequence"/>
</dbReference>
<comment type="caution">
    <text evidence="2">The sequence shown here is derived from an EMBL/GenBank/DDBJ whole genome shotgun (WGS) entry which is preliminary data.</text>
</comment>
<evidence type="ECO:0000256" key="1">
    <source>
        <dbReference type="SAM" id="MobiDB-lite"/>
    </source>
</evidence>
<protein>
    <submittedName>
        <fullName evidence="2">Uncharacterized protein</fullName>
    </submittedName>
</protein>
<organism evidence="2 3">
    <name type="scientific">Dentipellis fragilis</name>
    <dbReference type="NCBI Taxonomy" id="205917"/>
    <lineage>
        <taxon>Eukaryota</taxon>
        <taxon>Fungi</taxon>
        <taxon>Dikarya</taxon>
        <taxon>Basidiomycota</taxon>
        <taxon>Agaricomycotina</taxon>
        <taxon>Agaricomycetes</taxon>
        <taxon>Russulales</taxon>
        <taxon>Hericiaceae</taxon>
        <taxon>Dentipellis</taxon>
    </lineage>
</organism>
<feature type="compositionally biased region" description="Basic and acidic residues" evidence="1">
    <location>
        <begin position="526"/>
        <end position="538"/>
    </location>
</feature>
<accession>A0A4Y9Z576</accession>
<dbReference type="EMBL" id="SEOQ01000160">
    <property type="protein sequence ID" value="TFY68479.1"/>
    <property type="molecule type" value="Genomic_DNA"/>
</dbReference>
<proteinExistence type="predicted"/>
<keyword evidence="3" id="KW-1185">Reference proteome</keyword>
<sequence length="563" mass="61714">MSTLDALARISRRVRLFETSLILGSSRPLRAIAWPNFTAPSAALSLHQLDEHSALSQPEYGKLKGVLFESASRLSPSIIMFKPRCHVQSPQCGSPARRVRVHADRDAYNAIWAFAPSQTVSVADRAIGRMDRISFPGDLAARRARNWDTGRALGARVARRGECVYVRMKTCSAHFGHSGYRSKATGHPKSVAGFLRCSVAVGRDVTARVFSKGTTRSLAMSPRARTQGFDTGHLQSVADFTLHRGCWTRMSQRVFSKGTTRSLAVSSRWQRDLTSELAEGKAGYVVAASPLGRATVGARVQAQVEDLSQRSLTAFPRACKRRLDTGAHRRRATVGYVTLRAGGGRGSGRRHGTPEGWMRTHKALVVDLGSLKTSLDHWSTGNALERRAGACVRLASMLELTDGEAQDIGSTYLKGRGWTPELAEGEAQDAIAARLKGDHVVLRVQAEDEHRTRCYAFSVRVRARAPFRMADTPRGAPAAILDIEKVYRAAPVHPGPDHEKRLVVTRTAASSVSEAAPPRSRRSHDRARLGWRQREAAHHSLASPLPETLHLSQVSRSPFSRSL</sequence>
<feature type="compositionally biased region" description="Polar residues" evidence="1">
    <location>
        <begin position="550"/>
        <end position="563"/>
    </location>
</feature>
<dbReference type="AlphaFoldDB" id="A0A4Y9Z576"/>
<name>A0A4Y9Z576_9AGAM</name>